<sequence length="213" mass="23198">MNAGTKTLPRIGFPPIGSDDGIHDRLLFGLVCDGDTAAVWGHFGGTLATDSFLGMPAVRGSSVEVPVAFVCTVRDGVVTSDRGYFDRQTFVDQLIDYGPARYVDVFQQFWRTKDPQLVADVLADDAEVSWPGLPIVSGSDYPALLRHTSTAAIPDMSVETVSHAESVDEAFIRWRATGTINGQLREWSGVDSIRFRGGRVIRIDAIYDTADLS</sequence>
<reference evidence="2 3" key="1">
    <citation type="submission" date="2017-03" db="EMBL/GenBank/DDBJ databases">
        <title>Genomic insights into Mycobacterium simiae human colonization.</title>
        <authorList>
            <person name="Steffani J.L."/>
            <person name="Brunck M.E."/>
            <person name="Cruz E."/>
            <person name="Montiel R."/>
            <person name="Barona F."/>
        </authorList>
    </citation>
    <scope>NUCLEOTIDE SEQUENCE [LARGE SCALE GENOMIC DNA]</scope>
    <source>
        <strain evidence="2 3">MsiGto</strain>
    </source>
</reference>
<organism evidence="2 3">
    <name type="scientific">Mycobacterium simiae</name>
    <name type="common">Mycobacterium habana</name>
    <dbReference type="NCBI Taxonomy" id="1784"/>
    <lineage>
        <taxon>Bacteria</taxon>
        <taxon>Bacillati</taxon>
        <taxon>Actinomycetota</taxon>
        <taxon>Actinomycetes</taxon>
        <taxon>Mycobacteriales</taxon>
        <taxon>Mycobacteriaceae</taxon>
        <taxon>Mycobacterium</taxon>
        <taxon>Mycobacterium simiae complex</taxon>
    </lineage>
</organism>
<comment type="caution">
    <text evidence="2">The sequence shown here is derived from an EMBL/GenBank/DDBJ whole genome shotgun (WGS) entry which is preliminary data.</text>
</comment>
<proteinExistence type="predicted"/>
<dbReference type="AlphaFoldDB" id="A0A1X0XRJ6"/>
<keyword evidence="3" id="KW-1185">Reference proteome</keyword>
<accession>A0A1X0XRJ6</accession>
<dbReference type="SUPFAM" id="SSF54427">
    <property type="entry name" value="NTF2-like"/>
    <property type="match status" value="2"/>
</dbReference>
<dbReference type="InterPro" id="IPR032710">
    <property type="entry name" value="NTF2-like_dom_sf"/>
</dbReference>
<evidence type="ECO:0000259" key="1">
    <source>
        <dbReference type="Pfam" id="PF12680"/>
    </source>
</evidence>
<evidence type="ECO:0000313" key="3">
    <source>
        <dbReference type="Proteomes" id="UP000193040"/>
    </source>
</evidence>
<dbReference type="EMBL" id="MZZM01000030">
    <property type="protein sequence ID" value="ORJ55514.1"/>
    <property type="molecule type" value="Genomic_DNA"/>
</dbReference>
<dbReference type="Pfam" id="PF12680">
    <property type="entry name" value="SnoaL_2"/>
    <property type="match status" value="1"/>
</dbReference>
<dbReference type="InterPro" id="IPR037401">
    <property type="entry name" value="SnoaL-like"/>
</dbReference>
<evidence type="ECO:0000313" key="2">
    <source>
        <dbReference type="EMBL" id="ORJ55514.1"/>
    </source>
</evidence>
<dbReference type="Proteomes" id="UP000193040">
    <property type="component" value="Unassembled WGS sequence"/>
</dbReference>
<feature type="domain" description="SnoaL-like" evidence="1">
    <location>
        <begin position="108"/>
        <end position="202"/>
    </location>
</feature>
<name>A0A1X0XRJ6_MYCSI</name>
<gene>
    <name evidence="2" type="ORF">B5M45_24405</name>
</gene>
<dbReference type="Gene3D" id="3.10.450.50">
    <property type="match status" value="2"/>
</dbReference>
<protein>
    <recommendedName>
        <fullName evidence="1">SnoaL-like domain-containing protein</fullName>
    </recommendedName>
</protein>